<gene>
    <name evidence="1" type="ORF">GQ466_09900</name>
</gene>
<dbReference type="EMBL" id="WUTW01000002">
    <property type="protein sequence ID" value="MXQ64349.1"/>
    <property type="molecule type" value="Genomic_DNA"/>
</dbReference>
<evidence type="ECO:0000313" key="1">
    <source>
        <dbReference type="EMBL" id="MXQ64349.1"/>
    </source>
</evidence>
<reference evidence="1 2" key="1">
    <citation type="submission" date="2019-12" db="EMBL/GenBank/DDBJ databases">
        <title>Nocardia macrotermitis sp. nov. and Nocardia aurantia sp. nov., isolated from the gut of the fungus growing-termite Macrotermes natalensis.</title>
        <authorList>
            <person name="Christine B."/>
            <person name="Rene B."/>
        </authorList>
    </citation>
    <scope>NUCLEOTIDE SEQUENCE [LARGE SCALE GENOMIC DNA]</scope>
    <source>
        <strain evidence="1 2">DSM 102126</strain>
    </source>
</reference>
<name>A0A6I4W1C4_9ACTN</name>
<comment type="caution">
    <text evidence="1">The sequence shown here is derived from an EMBL/GenBank/DDBJ whole genome shotgun (WGS) entry which is preliminary data.</text>
</comment>
<evidence type="ECO:0000313" key="2">
    <source>
        <dbReference type="Proteomes" id="UP000431901"/>
    </source>
</evidence>
<dbReference type="AlphaFoldDB" id="A0A6I4W1C4"/>
<organism evidence="1 2">
    <name type="scientific">Actinomadura rayongensis</name>
    <dbReference type="NCBI Taxonomy" id="1429076"/>
    <lineage>
        <taxon>Bacteria</taxon>
        <taxon>Bacillati</taxon>
        <taxon>Actinomycetota</taxon>
        <taxon>Actinomycetes</taxon>
        <taxon>Streptosporangiales</taxon>
        <taxon>Thermomonosporaceae</taxon>
        <taxon>Actinomadura</taxon>
    </lineage>
</organism>
<sequence>MVVCGGGGCEVSTPGGIRKPDVFVLPREVARAVILDAAPKIIPGRELLLAAEVVADVVVPVTFDPAVLLEI</sequence>
<accession>A0A6I4W1C4</accession>
<proteinExistence type="predicted"/>
<keyword evidence="2" id="KW-1185">Reference proteome</keyword>
<dbReference type="Proteomes" id="UP000431901">
    <property type="component" value="Unassembled WGS sequence"/>
</dbReference>
<dbReference type="OrthoDB" id="9799703at2"/>
<protein>
    <submittedName>
        <fullName evidence="1">Uncharacterized protein</fullName>
    </submittedName>
</protein>
<dbReference type="RefSeq" id="WP_161102591.1">
    <property type="nucleotide sequence ID" value="NZ_JBHLYI010000013.1"/>
</dbReference>